<comment type="caution">
    <text evidence="2">The sequence shown here is derived from an EMBL/GenBank/DDBJ whole genome shotgun (WGS) entry which is preliminary data.</text>
</comment>
<feature type="region of interest" description="Disordered" evidence="1">
    <location>
        <begin position="1"/>
        <end position="26"/>
    </location>
</feature>
<evidence type="ECO:0000313" key="3">
    <source>
        <dbReference type="Proteomes" id="UP001465668"/>
    </source>
</evidence>
<organism evidence="2 3">
    <name type="scientific">Seiridium cardinale</name>
    <dbReference type="NCBI Taxonomy" id="138064"/>
    <lineage>
        <taxon>Eukaryota</taxon>
        <taxon>Fungi</taxon>
        <taxon>Dikarya</taxon>
        <taxon>Ascomycota</taxon>
        <taxon>Pezizomycotina</taxon>
        <taxon>Sordariomycetes</taxon>
        <taxon>Xylariomycetidae</taxon>
        <taxon>Amphisphaeriales</taxon>
        <taxon>Sporocadaceae</taxon>
        <taxon>Seiridium</taxon>
    </lineage>
</organism>
<feature type="compositionally biased region" description="Basic and acidic residues" evidence="1">
    <location>
        <begin position="1"/>
        <end position="12"/>
    </location>
</feature>
<evidence type="ECO:0000313" key="2">
    <source>
        <dbReference type="EMBL" id="KAK9780746.1"/>
    </source>
</evidence>
<dbReference type="Proteomes" id="UP001465668">
    <property type="component" value="Unassembled WGS sequence"/>
</dbReference>
<protein>
    <submittedName>
        <fullName evidence="2">Uncharacterized protein</fullName>
    </submittedName>
</protein>
<gene>
    <name evidence="2" type="ORF">SCAR479_01932</name>
</gene>
<keyword evidence="3" id="KW-1185">Reference proteome</keyword>
<reference evidence="2 3" key="1">
    <citation type="submission" date="2024-02" db="EMBL/GenBank/DDBJ databases">
        <title>First draft genome assembly of two strains of Seiridium cardinale.</title>
        <authorList>
            <person name="Emiliani G."/>
            <person name="Scali E."/>
        </authorList>
    </citation>
    <scope>NUCLEOTIDE SEQUENCE [LARGE SCALE GENOMIC DNA]</scope>
    <source>
        <strain evidence="2 3">BM-138-000479</strain>
    </source>
</reference>
<accession>A0ABR2Y3T5</accession>
<proteinExistence type="predicted"/>
<dbReference type="EMBL" id="JARVKM010000005">
    <property type="protein sequence ID" value="KAK9780746.1"/>
    <property type="molecule type" value="Genomic_DNA"/>
</dbReference>
<name>A0ABR2Y3T5_9PEZI</name>
<evidence type="ECO:0000256" key="1">
    <source>
        <dbReference type="SAM" id="MobiDB-lite"/>
    </source>
</evidence>
<sequence length="108" mass="11754">MTGLRIPEEARRPAAPGLKEGSSSPRLAEGVQVYHTNDPAEGKAGGVEESERRAEYLGISQFCGTSPCIACAFAAVRESDRVRKSIFRVHRDRVNQDNITAAIIELVD</sequence>